<reference evidence="1 2" key="1">
    <citation type="submission" date="2020-10" db="EMBL/GenBank/DDBJ databases">
        <title>Degradation of 1,4-Dioxane by Xanthobacter sp. YN2, via a Novel Group-2 Soluble Di-Iron Monooxygenase.</title>
        <authorList>
            <person name="Ma F."/>
            <person name="Wang Y."/>
            <person name="Yang J."/>
            <person name="Guo H."/>
            <person name="Su D."/>
            <person name="Yu L."/>
        </authorList>
    </citation>
    <scope>NUCLEOTIDE SEQUENCE [LARGE SCALE GENOMIC DNA]</scope>
    <source>
        <strain evidence="1 2">YN2</strain>
    </source>
</reference>
<accession>A0A974PRI9</accession>
<dbReference type="RefSeq" id="WP_203195310.1">
    <property type="nucleotide sequence ID" value="NZ_CP063362.1"/>
</dbReference>
<proteinExistence type="predicted"/>
<evidence type="ECO:0000313" key="2">
    <source>
        <dbReference type="Proteomes" id="UP000596427"/>
    </source>
</evidence>
<evidence type="ECO:0000313" key="1">
    <source>
        <dbReference type="EMBL" id="QRG08402.1"/>
    </source>
</evidence>
<dbReference type="Proteomes" id="UP000596427">
    <property type="component" value="Chromosome"/>
</dbReference>
<dbReference type="SUPFAM" id="SSF56954">
    <property type="entry name" value="Outer membrane efflux proteins (OEP)"/>
    <property type="match status" value="1"/>
</dbReference>
<sequence length="119" mass="11791">MTFSLAGCTGQISPSVALFGAYIPSWLICVAGNALRAALESHKAASALASAASTTYDAALAAYRNGVGTVTVADSGLLDARQAQADALIGAADLAFVVGAMTSGDAFTAAVQRQGSIAH</sequence>
<protein>
    <submittedName>
        <fullName evidence="1">Uncharacterized protein</fullName>
    </submittedName>
</protein>
<dbReference type="EMBL" id="CP063362">
    <property type="protein sequence ID" value="QRG08402.1"/>
    <property type="molecule type" value="Genomic_DNA"/>
</dbReference>
<keyword evidence="2" id="KW-1185">Reference proteome</keyword>
<gene>
    <name evidence="1" type="ORF">EZH22_08985</name>
</gene>
<name>A0A974PRI9_9HYPH</name>
<organism evidence="1 2">
    <name type="scientific">Xanthobacter dioxanivorans</name>
    <dbReference type="NCBI Taxonomy" id="2528964"/>
    <lineage>
        <taxon>Bacteria</taxon>
        <taxon>Pseudomonadati</taxon>
        <taxon>Pseudomonadota</taxon>
        <taxon>Alphaproteobacteria</taxon>
        <taxon>Hyphomicrobiales</taxon>
        <taxon>Xanthobacteraceae</taxon>
        <taxon>Xanthobacter</taxon>
    </lineage>
</organism>
<dbReference type="KEGG" id="xdi:EZH22_08985"/>
<dbReference type="AlphaFoldDB" id="A0A974PRI9"/>